<evidence type="ECO:0000259" key="7">
    <source>
        <dbReference type="PROSITE" id="PS51208"/>
    </source>
</evidence>
<evidence type="ECO:0000313" key="8">
    <source>
        <dbReference type="EMBL" id="BAO45277.1"/>
    </source>
</evidence>
<dbReference type="PANTHER" id="PTHR45648">
    <property type="entry name" value="GDSL LIPASE/ACYLHYDROLASE FAMILY PROTEIN (AFU_ORTHOLOGUE AFUA_4G14700)"/>
    <property type="match status" value="1"/>
</dbReference>
<dbReference type="SUPFAM" id="SSF103515">
    <property type="entry name" value="Autotransporter"/>
    <property type="match status" value="1"/>
</dbReference>
<dbReference type="CDD" id="cd01847">
    <property type="entry name" value="Triacylglycerol_lipase_like"/>
    <property type="match status" value="1"/>
</dbReference>
<keyword evidence="2 6" id="KW-0732">Signal</keyword>
<dbReference type="InterPro" id="IPR036514">
    <property type="entry name" value="SGNH_hydro_sf"/>
</dbReference>
<dbReference type="OrthoDB" id="5292073at2"/>
<dbReference type="AlphaFoldDB" id="A0A7U6JIX0"/>
<dbReference type="Gene3D" id="3.40.50.1110">
    <property type="entry name" value="SGNH hydrolase"/>
    <property type="match status" value="1"/>
</dbReference>
<dbReference type="InterPro" id="IPR036709">
    <property type="entry name" value="Autotransporte_beta_dom_sf"/>
</dbReference>
<dbReference type="Pfam" id="PF03797">
    <property type="entry name" value="Autotransporter"/>
    <property type="match status" value="1"/>
</dbReference>
<dbReference type="Proteomes" id="UP000031631">
    <property type="component" value="Chromosome"/>
</dbReference>
<dbReference type="PIRSF" id="PIRSF037375">
    <property type="entry name" value="Autotrns_EstA"/>
    <property type="match status" value="1"/>
</dbReference>
<dbReference type="PROSITE" id="PS51208">
    <property type="entry name" value="AUTOTRANSPORTER"/>
    <property type="match status" value="1"/>
</dbReference>
<dbReference type="KEGG" id="tbn:TBH_C2367"/>
<evidence type="ECO:0000256" key="1">
    <source>
        <dbReference type="ARBA" id="ARBA00008668"/>
    </source>
</evidence>
<comment type="similarity">
    <text evidence="1">Belongs to the 'GDSL' lipolytic enzyme family.</text>
</comment>
<feature type="signal peptide" evidence="6">
    <location>
        <begin position="1"/>
        <end position="24"/>
    </location>
</feature>
<evidence type="ECO:0000256" key="3">
    <source>
        <dbReference type="ARBA" id="ARBA00022801"/>
    </source>
</evidence>
<keyword evidence="9" id="KW-1185">Reference proteome</keyword>
<evidence type="ECO:0000256" key="4">
    <source>
        <dbReference type="PIRSR" id="PIRSR037375-1"/>
    </source>
</evidence>
<feature type="active site" evidence="4">
    <location>
        <position position="346"/>
    </location>
</feature>
<dbReference type="InterPro" id="IPR001087">
    <property type="entry name" value="GDSL"/>
</dbReference>
<dbReference type="InterPro" id="IPR051058">
    <property type="entry name" value="GDSL_Est/Lipase"/>
</dbReference>
<evidence type="ECO:0000256" key="5">
    <source>
        <dbReference type="SAM" id="MobiDB-lite"/>
    </source>
</evidence>
<dbReference type="RefSeq" id="WP_041068726.1">
    <property type="nucleotide sequence ID" value="NZ_AP012273.1"/>
</dbReference>
<dbReference type="EMBL" id="AP012273">
    <property type="protein sequence ID" value="BAO45277.1"/>
    <property type="molecule type" value="Genomic_DNA"/>
</dbReference>
<dbReference type="InterPro" id="IPR017186">
    <property type="entry name" value="Lipase_autotranspt_EstA"/>
</dbReference>
<dbReference type="GO" id="GO:0016788">
    <property type="term" value="F:hydrolase activity, acting on ester bonds"/>
    <property type="evidence" value="ECO:0007669"/>
    <property type="project" value="InterPro"/>
</dbReference>
<protein>
    <recommendedName>
        <fullName evidence="7">Autotransporter domain-containing protein</fullName>
    </recommendedName>
</protein>
<dbReference type="PANTHER" id="PTHR45648:SF22">
    <property type="entry name" value="GDSL LIPASE_ACYLHYDROLASE FAMILY PROTEIN (AFU_ORTHOLOGUE AFUA_4G14700)"/>
    <property type="match status" value="1"/>
</dbReference>
<feature type="domain" description="Autotransporter" evidence="7">
    <location>
        <begin position="397"/>
        <end position="675"/>
    </location>
</feature>
<gene>
    <name evidence="8" type="ORF">TBH_C2367</name>
</gene>
<dbReference type="SUPFAM" id="SSF52266">
    <property type="entry name" value="SGNH hydrolase"/>
    <property type="match status" value="1"/>
</dbReference>
<dbReference type="Pfam" id="PF00657">
    <property type="entry name" value="Lipase_GDSL"/>
    <property type="match status" value="1"/>
</dbReference>
<accession>A0A7U6JIX0</accession>
<reference evidence="8 9" key="1">
    <citation type="journal article" date="2014" name="PLoS ONE">
        <title>Physiological and genomic features of a novel sulfur-oxidizing gammaproteobacterium belonging to a previously uncultivated symbiotic lineage isolated from a hydrothermal vent.</title>
        <authorList>
            <person name="Nunoura T."/>
            <person name="Takaki Y."/>
            <person name="Kazama H."/>
            <person name="Kakuta J."/>
            <person name="Shimamura S."/>
            <person name="Makita H."/>
            <person name="Hirai M."/>
            <person name="Miyazaki M."/>
            <person name="Takai K."/>
        </authorList>
    </citation>
    <scope>NUCLEOTIDE SEQUENCE [LARGE SCALE GENOMIC DNA]</scope>
    <source>
        <strain evidence="8 9">Hiromi1</strain>
    </source>
</reference>
<dbReference type="Gene3D" id="2.40.128.130">
    <property type="entry name" value="Autotransporter beta-domain"/>
    <property type="match status" value="1"/>
</dbReference>
<organism evidence="8 9">
    <name type="scientific">Thiolapillus brandeum</name>
    <dbReference type="NCBI Taxonomy" id="1076588"/>
    <lineage>
        <taxon>Bacteria</taxon>
        <taxon>Pseudomonadati</taxon>
        <taxon>Pseudomonadota</taxon>
        <taxon>Gammaproteobacteria</taxon>
        <taxon>Chromatiales</taxon>
        <taxon>Sedimenticolaceae</taxon>
        <taxon>Thiolapillus</taxon>
    </lineage>
</organism>
<feature type="active site" evidence="4">
    <location>
        <position position="349"/>
    </location>
</feature>
<keyword evidence="3" id="KW-0378">Hydrolase</keyword>
<feature type="active site" description="Nucleophile" evidence="4">
    <location>
        <position position="36"/>
    </location>
</feature>
<feature type="compositionally biased region" description="Polar residues" evidence="5">
    <location>
        <begin position="79"/>
        <end position="98"/>
    </location>
</feature>
<proteinExistence type="inferred from homology"/>
<name>A0A7U6JIX0_9GAMM</name>
<evidence type="ECO:0000256" key="6">
    <source>
        <dbReference type="SAM" id="SignalP"/>
    </source>
</evidence>
<feature type="region of interest" description="Disordered" evidence="5">
    <location>
        <begin position="74"/>
        <end position="98"/>
    </location>
</feature>
<evidence type="ECO:0000313" key="9">
    <source>
        <dbReference type="Proteomes" id="UP000031631"/>
    </source>
</evidence>
<sequence>MKNYRISVLAAGIALAMSTGSIQALEFSDTYFFGDSLTDSGAFKGNPDARGDGKFTTSPARVWAEHLADFFDRDARANNPENPGNTDDSGTNYAQGGAQVSTPFGVGQTPSPQNATPISQQVDYYLQGHKGADRNALYSIWGGANDVFFNMGLVGVGLPPGEAALNMGGSAQELLGLANALSDAGARYILVPNLPDIGATPAMLLDAVQRAGAGNPAAGDALVAAATVLAMGGADPATVQANALAAAEAVLGMPAGSLTPVYQQNVALGSGLSGVFNAALLAGINGSSANIISLDIHTLFGEAMANPGSLGLINVTGTACTTPLSLQCTADTLVDPRAPGLFFFADPVHPTAIAHQIIADYAVSVVTAPALVANLPEVVLGQVRSNQQRVQSQLSMGFGDGWSFFANGAMGGQDLQAGQAWDVSADDASLLVGAAWRMNPYWVFGGALEGAYSDVDFARGMGGFEANSALLSGFADYRRDSYFANAILSVGLNSNLDDIERVIALGNTTRSEQGSSSADAWAIKVLAGTTLFETGGLQAGPFVSVNYQKVDVDGYRERGMRSTSMNFASQDRDSLLLEGGVFANYHLGGGSLHGALSYEGELNDDGRSVTAGLNSLSGSHFKLYDIEGSDYYWKLDLGYSRNMSKGVALGINYSLRNGENDNDHQFINLGINVDF</sequence>
<dbReference type="InterPro" id="IPR005546">
    <property type="entry name" value="Autotransporte_beta"/>
</dbReference>
<feature type="chain" id="PRO_5031410145" description="Autotransporter domain-containing protein" evidence="6">
    <location>
        <begin position="25"/>
        <end position="675"/>
    </location>
</feature>
<dbReference type="SMART" id="SM00869">
    <property type="entry name" value="Autotransporter"/>
    <property type="match status" value="1"/>
</dbReference>
<evidence type="ECO:0000256" key="2">
    <source>
        <dbReference type="ARBA" id="ARBA00022729"/>
    </source>
</evidence>